<evidence type="ECO:0000313" key="2">
    <source>
        <dbReference type="Proteomes" id="UP000271469"/>
    </source>
</evidence>
<organism evidence="1 2">
    <name type="scientific">Gordonia insulae</name>
    <dbReference type="NCBI Taxonomy" id="2420509"/>
    <lineage>
        <taxon>Bacteria</taxon>
        <taxon>Bacillati</taxon>
        <taxon>Actinomycetota</taxon>
        <taxon>Actinomycetes</taxon>
        <taxon>Mycobacteriales</taxon>
        <taxon>Gordoniaceae</taxon>
        <taxon>Gordonia</taxon>
    </lineage>
</organism>
<dbReference type="RefSeq" id="WP_232016977.1">
    <property type="nucleotide sequence ID" value="NZ_CP033972.1"/>
</dbReference>
<dbReference type="KEGG" id="gom:D7316_03827"/>
<name>A0A3G8JRR0_9ACTN</name>
<reference evidence="1 2" key="1">
    <citation type="submission" date="2018-11" db="EMBL/GenBank/DDBJ databases">
        <title>Gordonia insulae sp. nov., isolated from an island soil.</title>
        <authorList>
            <person name="Kim Y.S."/>
            <person name="Kim S.B."/>
        </authorList>
    </citation>
    <scope>NUCLEOTIDE SEQUENCE [LARGE SCALE GENOMIC DNA]</scope>
    <source>
        <strain evidence="1 2">MMS17-SY073</strain>
    </source>
</reference>
<keyword evidence="2" id="KW-1185">Reference proteome</keyword>
<sequence length="52" mass="6041">MEEGETLYDFLDGVQRAGILPRDDSWPFRTLMAASRIPAIAHRVGQRWRPTR</sequence>
<evidence type="ECO:0000313" key="1">
    <source>
        <dbReference type="EMBL" id="AZG47219.1"/>
    </source>
</evidence>
<dbReference type="AlphaFoldDB" id="A0A3G8JRR0"/>
<proteinExistence type="predicted"/>
<accession>A0A3G8JRR0</accession>
<gene>
    <name evidence="1" type="ORF">D7316_03827</name>
</gene>
<protein>
    <submittedName>
        <fullName evidence="1">Uncharacterized protein</fullName>
    </submittedName>
</protein>
<dbReference type="EMBL" id="CP033972">
    <property type="protein sequence ID" value="AZG47219.1"/>
    <property type="molecule type" value="Genomic_DNA"/>
</dbReference>
<dbReference type="Proteomes" id="UP000271469">
    <property type="component" value="Chromosome"/>
</dbReference>